<name>A0A0P7BML2_9BACT</name>
<proteinExistence type="predicted"/>
<sequence length="62" mass="7426">MKRLCIYPKDIQIITGRSERYGRSLIQKMKEHFQKEAHQMITIQEFCQYLGLQEEAVTSQIH</sequence>
<comment type="caution">
    <text evidence="1">The sequence shown here is derived from an EMBL/GenBank/DDBJ whole genome shotgun (WGS) entry which is preliminary data.</text>
</comment>
<evidence type="ECO:0000313" key="1">
    <source>
        <dbReference type="EMBL" id="KPM46561.1"/>
    </source>
</evidence>
<protein>
    <submittedName>
        <fullName evidence="1">Uncharacterized protein</fullName>
    </submittedName>
</protein>
<accession>A0A0P7BML2</accession>
<dbReference type="OrthoDB" id="711499at2"/>
<dbReference type="EMBL" id="LGTQ01000018">
    <property type="protein sequence ID" value="KPM46561.1"/>
    <property type="molecule type" value="Genomic_DNA"/>
</dbReference>
<gene>
    <name evidence="1" type="ORF">AFM12_19250</name>
</gene>
<dbReference type="Proteomes" id="UP000050454">
    <property type="component" value="Unassembled WGS sequence"/>
</dbReference>
<dbReference type="AlphaFoldDB" id="A0A0P7BML2"/>
<organism evidence="1 2">
    <name type="scientific">Jiulongibacter sediminis</name>
    <dbReference type="NCBI Taxonomy" id="1605367"/>
    <lineage>
        <taxon>Bacteria</taxon>
        <taxon>Pseudomonadati</taxon>
        <taxon>Bacteroidota</taxon>
        <taxon>Cytophagia</taxon>
        <taxon>Cytophagales</taxon>
        <taxon>Leadbetterellaceae</taxon>
        <taxon>Jiulongibacter</taxon>
    </lineage>
</organism>
<evidence type="ECO:0000313" key="2">
    <source>
        <dbReference type="Proteomes" id="UP000050454"/>
    </source>
</evidence>
<reference evidence="1 2" key="1">
    <citation type="submission" date="2015-07" db="EMBL/GenBank/DDBJ databases">
        <title>The draft genome sequence of Leadbetterella sp. JN14-9.</title>
        <authorList>
            <person name="Liu Y."/>
            <person name="Du J."/>
            <person name="Shao Z."/>
        </authorList>
    </citation>
    <scope>NUCLEOTIDE SEQUENCE [LARGE SCALE GENOMIC DNA]</scope>
    <source>
        <strain evidence="1 2">JN14-9</strain>
    </source>
</reference>
<keyword evidence="2" id="KW-1185">Reference proteome</keyword>